<protein>
    <submittedName>
        <fullName evidence="3">4672_t:CDS:1</fullName>
    </submittedName>
</protein>
<organism evidence="3 4">
    <name type="scientific">Diversispora eburnea</name>
    <dbReference type="NCBI Taxonomy" id="1213867"/>
    <lineage>
        <taxon>Eukaryota</taxon>
        <taxon>Fungi</taxon>
        <taxon>Fungi incertae sedis</taxon>
        <taxon>Mucoromycota</taxon>
        <taxon>Glomeromycotina</taxon>
        <taxon>Glomeromycetes</taxon>
        <taxon>Diversisporales</taxon>
        <taxon>Diversisporaceae</taxon>
        <taxon>Diversispora</taxon>
    </lineage>
</organism>
<dbReference type="EMBL" id="CAJVPK010000097">
    <property type="protein sequence ID" value="CAG8448042.1"/>
    <property type="molecule type" value="Genomic_DNA"/>
</dbReference>
<keyword evidence="4" id="KW-1185">Reference proteome</keyword>
<feature type="region of interest" description="Disordered" evidence="1">
    <location>
        <begin position="76"/>
        <end position="120"/>
    </location>
</feature>
<evidence type="ECO:0000313" key="4">
    <source>
        <dbReference type="Proteomes" id="UP000789706"/>
    </source>
</evidence>
<evidence type="ECO:0000256" key="1">
    <source>
        <dbReference type="SAM" id="MobiDB-lite"/>
    </source>
</evidence>
<gene>
    <name evidence="3" type="ORF">DEBURN_LOCUS1931</name>
</gene>
<feature type="domain" description="DEK-C" evidence="2">
    <location>
        <begin position="2"/>
        <end position="57"/>
    </location>
</feature>
<accession>A0A9N8VEI3</accession>
<dbReference type="SUPFAM" id="SSF109715">
    <property type="entry name" value="DEK C-terminal domain"/>
    <property type="match status" value="1"/>
</dbReference>
<dbReference type="AlphaFoldDB" id="A0A9N8VEI3"/>
<name>A0A9N8VEI3_9GLOM</name>
<dbReference type="InterPro" id="IPR014876">
    <property type="entry name" value="DEK_C"/>
</dbReference>
<dbReference type="Proteomes" id="UP000789706">
    <property type="component" value="Unassembled WGS sequence"/>
</dbReference>
<dbReference type="PROSITE" id="PS51998">
    <property type="entry name" value="DEK_C"/>
    <property type="match status" value="1"/>
</dbReference>
<proteinExistence type="predicted"/>
<feature type="compositionally biased region" description="Acidic residues" evidence="1">
    <location>
        <begin position="109"/>
        <end position="120"/>
    </location>
</feature>
<dbReference type="Gene3D" id="1.10.10.60">
    <property type="entry name" value="Homeodomain-like"/>
    <property type="match status" value="1"/>
</dbReference>
<reference evidence="3" key="1">
    <citation type="submission" date="2021-06" db="EMBL/GenBank/DDBJ databases">
        <authorList>
            <person name="Kallberg Y."/>
            <person name="Tangrot J."/>
            <person name="Rosling A."/>
        </authorList>
    </citation>
    <scope>NUCLEOTIDE SEQUENCE</scope>
    <source>
        <strain evidence="3">AZ414A</strain>
    </source>
</reference>
<feature type="compositionally biased region" description="Acidic residues" evidence="1">
    <location>
        <begin position="89"/>
        <end position="98"/>
    </location>
</feature>
<sequence>MDIDLSKYIPSITRILSNSDLNVVSAWDVRSNLEQNYSIDLNSRKKEVRKIVQLCYNKICDKEEEMMEVERYEIEGEKELKNKRKREDEDYEVDEVEGGQDNTHKCTNEVEEGNEDDMVEVEEIEEVVVASGEAIMYNVNKEEIEGDEGEDGWDNMMGS</sequence>
<comment type="caution">
    <text evidence="3">The sequence shown here is derived from an EMBL/GenBank/DDBJ whole genome shotgun (WGS) entry which is preliminary data.</text>
</comment>
<evidence type="ECO:0000313" key="3">
    <source>
        <dbReference type="EMBL" id="CAG8448042.1"/>
    </source>
</evidence>
<dbReference type="Pfam" id="PF08766">
    <property type="entry name" value="DEK_C"/>
    <property type="match status" value="1"/>
</dbReference>
<feature type="compositionally biased region" description="Basic and acidic residues" evidence="1">
    <location>
        <begin position="76"/>
        <end position="88"/>
    </location>
</feature>
<evidence type="ECO:0000259" key="2">
    <source>
        <dbReference type="PROSITE" id="PS51998"/>
    </source>
</evidence>
<dbReference type="OrthoDB" id="10251073at2759"/>